<dbReference type="EMBL" id="JARVKM010000017">
    <property type="protein sequence ID" value="KAK9778120.1"/>
    <property type="molecule type" value="Genomic_DNA"/>
</dbReference>
<proteinExistence type="predicted"/>
<dbReference type="Proteomes" id="UP001465668">
    <property type="component" value="Unassembled WGS sequence"/>
</dbReference>
<comment type="caution">
    <text evidence="1">The sequence shown here is derived from an EMBL/GenBank/DDBJ whole genome shotgun (WGS) entry which is preliminary data.</text>
</comment>
<accession>A0ABR2XX58</accession>
<sequence length="135" mass="14268">MRSDSSFTISQYISTDSGTKSTAITPFYSAGNWIFANGIVVRRSSGDPTWNVATLTSSTSFSLFTASTSFVFPTTSTSPTDFQLSGTRYAGSNNIETDSGLTTGAKVGIGVGSARKRLPEQFPTLGSLFQQAPIP</sequence>
<reference evidence="1 2" key="1">
    <citation type="submission" date="2024-02" db="EMBL/GenBank/DDBJ databases">
        <title>First draft genome assembly of two strains of Seiridium cardinale.</title>
        <authorList>
            <person name="Emiliani G."/>
            <person name="Scali E."/>
        </authorList>
    </citation>
    <scope>NUCLEOTIDE SEQUENCE [LARGE SCALE GENOMIC DNA]</scope>
    <source>
        <strain evidence="1 2">BM-138-000479</strain>
    </source>
</reference>
<protein>
    <submittedName>
        <fullName evidence="1">Uncharacterized protein</fullName>
    </submittedName>
</protein>
<organism evidence="1 2">
    <name type="scientific">Seiridium cardinale</name>
    <dbReference type="NCBI Taxonomy" id="138064"/>
    <lineage>
        <taxon>Eukaryota</taxon>
        <taxon>Fungi</taxon>
        <taxon>Dikarya</taxon>
        <taxon>Ascomycota</taxon>
        <taxon>Pezizomycotina</taxon>
        <taxon>Sordariomycetes</taxon>
        <taxon>Xylariomycetidae</taxon>
        <taxon>Amphisphaeriales</taxon>
        <taxon>Sporocadaceae</taxon>
        <taxon>Seiridium</taxon>
    </lineage>
</organism>
<evidence type="ECO:0000313" key="1">
    <source>
        <dbReference type="EMBL" id="KAK9778120.1"/>
    </source>
</evidence>
<evidence type="ECO:0000313" key="2">
    <source>
        <dbReference type="Proteomes" id="UP001465668"/>
    </source>
</evidence>
<keyword evidence="2" id="KW-1185">Reference proteome</keyword>
<gene>
    <name evidence="1" type="ORF">SCAR479_05090</name>
</gene>
<name>A0ABR2XX58_9PEZI</name>